<evidence type="ECO:0000256" key="6">
    <source>
        <dbReference type="ARBA" id="ARBA00022777"/>
    </source>
</evidence>
<dbReference type="EC" id="2.7.13.3" evidence="2"/>
<dbReference type="InterPro" id="IPR003594">
    <property type="entry name" value="HATPase_dom"/>
</dbReference>
<keyword evidence="5" id="KW-0547">Nucleotide-binding</keyword>
<dbReference type="RefSeq" id="WP_074592208.1">
    <property type="nucleotide sequence ID" value="NZ_FNBS01000010.1"/>
</dbReference>
<dbReference type="InterPro" id="IPR036097">
    <property type="entry name" value="HisK_dim/P_sf"/>
</dbReference>
<reference evidence="11 12" key="1">
    <citation type="submission" date="2016-10" db="EMBL/GenBank/DDBJ databases">
        <authorList>
            <person name="de Groot N.N."/>
        </authorList>
    </citation>
    <scope>NUCLEOTIDE SEQUENCE [LARGE SCALE GENOMIC DNA]</scope>
    <source>
        <strain evidence="11 12">DSM 569</strain>
    </source>
</reference>
<dbReference type="Pfam" id="PF00512">
    <property type="entry name" value="HisKA"/>
    <property type="match status" value="1"/>
</dbReference>
<dbReference type="Gene3D" id="3.30.450.20">
    <property type="entry name" value="PAS domain"/>
    <property type="match status" value="2"/>
</dbReference>
<proteinExistence type="predicted"/>
<dbReference type="PROSITE" id="PS50112">
    <property type="entry name" value="PAS"/>
    <property type="match status" value="1"/>
</dbReference>
<evidence type="ECO:0000256" key="7">
    <source>
        <dbReference type="ARBA" id="ARBA00022840"/>
    </source>
</evidence>
<dbReference type="Pfam" id="PF02518">
    <property type="entry name" value="HATPase_c"/>
    <property type="match status" value="1"/>
</dbReference>
<evidence type="ECO:0000256" key="1">
    <source>
        <dbReference type="ARBA" id="ARBA00000085"/>
    </source>
</evidence>
<dbReference type="Proteomes" id="UP000183404">
    <property type="component" value="Unassembled WGS sequence"/>
</dbReference>
<feature type="domain" description="Histidine kinase" evidence="9">
    <location>
        <begin position="256"/>
        <end position="461"/>
    </location>
</feature>
<dbReference type="InterPro" id="IPR036890">
    <property type="entry name" value="HATPase_C_sf"/>
</dbReference>
<accession>A0A1G7KGW8</accession>
<dbReference type="GO" id="GO:0005524">
    <property type="term" value="F:ATP binding"/>
    <property type="evidence" value="ECO:0007669"/>
    <property type="project" value="UniProtKB-KW"/>
</dbReference>
<dbReference type="InterPro" id="IPR005467">
    <property type="entry name" value="His_kinase_dom"/>
</dbReference>
<dbReference type="InterPro" id="IPR000014">
    <property type="entry name" value="PAS"/>
</dbReference>
<sequence length="461" mass="52857">MKLYKASDSSKNPLQWICNLLDNAHDFFILKDLSGKVVYINKRLLEILGYSVDDVENYDYFFYHILKYKEIGPYEDGLIIELTAKYNIKMSFSIRLSSITNTAGDKIAYLGFVKLRNYFKIEPGHYFNLFKSPTDVMDITEEGVIVVDGKFNVVYINNKACELFGIKYTRFVNEKFFEIIKKYDLNASEEGLVKGEKIIIPSKNNIEERVLLLKYGKLNNDHWKVITVKNITEDLKYKKLIEQTEKYTIAGEFAATTIHEIKNSLTSIKGFIQLLQAKHPDSSTYYETILDEVNRVLGLIKNYLGIVRNSEEEGEAEIDINTVINQYLLLFEAEATKKGVKIEKRFGDVPLVKMNKNHLKQLILNIVQNSLHAIEENGKIILNTKYNHHTKKIIIRVADNGGGIEKKYLKRVLEPLFTTKKEGTGLGLAICRSIAEMYNGDIKIFSKKGKGTLVKIILGDK</sequence>
<evidence type="ECO:0000256" key="4">
    <source>
        <dbReference type="ARBA" id="ARBA00022679"/>
    </source>
</evidence>
<dbReference type="SUPFAM" id="SSF47384">
    <property type="entry name" value="Homodimeric domain of signal transducing histidine kinase"/>
    <property type="match status" value="1"/>
</dbReference>
<dbReference type="CDD" id="cd00082">
    <property type="entry name" value="HisKA"/>
    <property type="match status" value="1"/>
</dbReference>
<keyword evidence="4" id="KW-0808">Transferase</keyword>
<dbReference type="GO" id="GO:0000155">
    <property type="term" value="F:phosphorelay sensor kinase activity"/>
    <property type="evidence" value="ECO:0007669"/>
    <property type="project" value="InterPro"/>
</dbReference>
<dbReference type="PRINTS" id="PR00344">
    <property type="entry name" value="BCTRLSENSOR"/>
</dbReference>
<evidence type="ECO:0000256" key="2">
    <source>
        <dbReference type="ARBA" id="ARBA00012438"/>
    </source>
</evidence>
<evidence type="ECO:0000313" key="11">
    <source>
        <dbReference type="EMBL" id="SDF36427.1"/>
    </source>
</evidence>
<dbReference type="InterPro" id="IPR035965">
    <property type="entry name" value="PAS-like_dom_sf"/>
</dbReference>
<dbReference type="SUPFAM" id="SSF55785">
    <property type="entry name" value="PYP-like sensor domain (PAS domain)"/>
    <property type="match status" value="2"/>
</dbReference>
<evidence type="ECO:0000256" key="8">
    <source>
        <dbReference type="ARBA" id="ARBA00023012"/>
    </source>
</evidence>
<organism evidence="11 12">
    <name type="scientific">Thermoanaerobacter thermohydrosulfuricus</name>
    <name type="common">Clostridium thermohydrosulfuricum</name>
    <dbReference type="NCBI Taxonomy" id="1516"/>
    <lineage>
        <taxon>Bacteria</taxon>
        <taxon>Bacillati</taxon>
        <taxon>Bacillota</taxon>
        <taxon>Clostridia</taxon>
        <taxon>Thermoanaerobacterales</taxon>
        <taxon>Thermoanaerobacteraceae</taxon>
        <taxon>Thermoanaerobacter</taxon>
    </lineage>
</organism>
<evidence type="ECO:0000259" key="10">
    <source>
        <dbReference type="PROSITE" id="PS50112"/>
    </source>
</evidence>
<dbReference type="Gene3D" id="3.30.565.10">
    <property type="entry name" value="Histidine kinase-like ATPase, C-terminal domain"/>
    <property type="match status" value="1"/>
</dbReference>
<keyword evidence="7" id="KW-0067">ATP-binding</keyword>
<dbReference type="NCBIfam" id="TIGR00229">
    <property type="entry name" value="sensory_box"/>
    <property type="match status" value="1"/>
</dbReference>
<dbReference type="Pfam" id="PF13188">
    <property type="entry name" value="PAS_8"/>
    <property type="match status" value="1"/>
</dbReference>
<dbReference type="Pfam" id="PF13426">
    <property type="entry name" value="PAS_9"/>
    <property type="match status" value="1"/>
</dbReference>
<dbReference type="SMART" id="SM00091">
    <property type="entry name" value="PAS"/>
    <property type="match status" value="2"/>
</dbReference>
<dbReference type="SMART" id="SM00387">
    <property type="entry name" value="HATPase_c"/>
    <property type="match status" value="1"/>
</dbReference>
<evidence type="ECO:0000259" key="9">
    <source>
        <dbReference type="PROSITE" id="PS50109"/>
    </source>
</evidence>
<evidence type="ECO:0000256" key="3">
    <source>
        <dbReference type="ARBA" id="ARBA00022553"/>
    </source>
</evidence>
<evidence type="ECO:0000313" key="12">
    <source>
        <dbReference type="Proteomes" id="UP000183404"/>
    </source>
</evidence>
<keyword evidence="6" id="KW-0418">Kinase</keyword>
<dbReference type="SUPFAM" id="SSF55874">
    <property type="entry name" value="ATPase domain of HSP90 chaperone/DNA topoisomerase II/histidine kinase"/>
    <property type="match status" value="1"/>
</dbReference>
<dbReference type="InterPro" id="IPR004358">
    <property type="entry name" value="Sig_transdc_His_kin-like_C"/>
</dbReference>
<gene>
    <name evidence="11" type="ORF">SAMN04244560_00641</name>
</gene>
<protein>
    <recommendedName>
        <fullName evidence="2">histidine kinase</fullName>
        <ecNumber evidence="2">2.7.13.3</ecNumber>
    </recommendedName>
</protein>
<dbReference type="EMBL" id="FNBS01000010">
    <property type="protein sequence ID" value="SDF36427.1"/>
    <property type="molecule type" value="Genomic_DNA"/>
</dbReference>
<dbReference type="AlphaFoldDB" id="A0A1G7KGW8"/>
<dbReference type="SMART" id="SM00388">
    <property type="entry name" value="HisKA"/>
    <property type="match status" value="1"/>
</dbReference>
<keyword evidence="3" id="KW-0597">Phosphoprotein</keyword>
<dbReference type="CDD" id="cd00130">
    <property type="entry name" value="PAS"/>
    <property type="match status" value="2"/>
</dbReference>
<dbReference type="PROSITE" id="PS50109">
    <property type="entry name" value="HIS_KIN"/>
    <property type="match status" value="1"/>
</dbReference>
<dbReference type="PANTHER" id="PTHR43065:SF10">
    <property type="entry name" value="PEROXIDE STRESS-ACTIVATED HISTIDINE KINASE MAK3"/>
    <property type="match status" value="1"/>
</dbReference>
<comment type="catalytic activity">
    <reaction evidence="1">
        <text>ATP + protein L-histidine = ADP + protein N-phospho-L-histidine.</text>
        <dbReference type="EC" id="2.7.13.3"/>
    </reaction>
</comment>
<evidence type="ECO:0000256" key="5">
    <source>
        <dbReference type="ARBA" id="ARBA00022741"/>
    </source>
</evidence>
<dbReference type="InterPro" id="IPR003661">
    <property type="entry name" value="HisK_dim/P_dom"/>
</dbReference>
<feature type="domain" description="PAS" evidence="10">
    <location>
        <begin position="20"/>
        <end position="55"/>
    </location>
</feature>
<keyword evidence="8" id="KW-0902">Two-component regulatory system</keyword>
<name>A0A1G7KGW8_THETY</name>
<dbReference type="Gene3D" id="1.10.287.130">
    <property type="match status" value="1"/>
</dbReference>
<dbReference type="PANTHER" id="PTHR43065">
    <property type="entry name" value="SENSOR HISTIDINE KINASE"/>
    <property type="match status" value="1"/>
</dbReference>